<evidence type="ECO:0000313" key="2">
    <source>
        <dbReference type="Proteomes" id="UP000054166"/>
    </source>
</evidence>
<gene>
    <name evidence="1" type="ORF">PILCRDRAFT_825317</name>
</gene>
<organism evidence="1 2">
    <name type="scientific">Piloderma croceum (strain F 1598)</name>
    <dbReference type="NCBI Taxonomy" id="765440"/>
    <lineage>
        <taxon>Eukaryota</taxon>
        <taxon>Fungi</taxon>
        <taxon>Dikarya</taxon>
        <taxon>Basidiomycota</taxon>
        <taxon>Agaricomycotina</taxon>
        <taxon>Agaricomycetes</taxon>
        <taxon>Agaricomycetidae</taxon>
        <taxon>Atheliales</taxon>
        <taxon>Atheliaceae</taxon>
        <taxon>Piloderma</taxon>
    </lineage>
</organism>
<name>A0A0C3FCL6_PILCF</name>
<dbReference type="EMBL" id="KN833024">
    <property type="protein sequence ID" value="KIM77546.1"/>
    <property type="molecule type" value="Genomic_DNA"/>
</dbReference>
<keyword evidence="2" id="KW-1185">Reference proteome</keyword>
<protein>
    <submittedName>
        <fullName evidence="1">Uncharacterized protein</fullName>
    </submittedName>
</protein>
<accession>A0A0C3FCL6</accession>
<dbReference type="Proteomes" id="UP000054166">
    <property type="component" value="Unassembled WGS sequence"/>
</dbReference>
<dbReference type="InParanoid" id="A0A0C3FCL6"/>
<reference evidence="1 2" key="1">
    <citation type="submission" date="2014-04" db="EMBL/GenBank/DDBJ databases">
        <authorList>
            <consortium name="DOE Joint Genome Institute"/>
            <person name="Kuo A."/>
            <person name="Tarkka M."/>
            <person name="Buscot F."/>
            <person name="Kohler A."/>
            <person name="Nagy L.G."/>
            <person name="Floudas D."/>
            <person name="Copeland A."/>
            <person name="Barry K.W."/>
            <person name="Cichocki N."/>
            <person name="Veneault-Fourrey C."/>
            <person name="LaButti K."/>
            <person name="Lindquist E.A."/>
            <person name="Lipzen A."/>
            <person name="Lundell T."/>
            <person name="Morin E."/>
            <person name="Murat C."/>
            <person name="Sun H."/>
            <person name="Tunlid A."/>
            <person name="Henrissat B."/>
            <person name="Grigoriev I.V."/>
            <person name="Hibbett D.S."/>
            <person name="Martin F."/>
            <person name="Nordberg H.P."/>
            <person name="Cantor M.N."/>
            <person name="Hua S.X."/>
        </authorList>
    </citation>
    <scope>NUCLEOTIDE SEQUENCE [LARGE SCALE GENOMIC DNA]</scope>
    <source>
        <strain evidence="1 2">F 1598</strain>
    </source>
</reference>
<proteinExistence type="predicted"/>
<reference evidence="2" key="2">
    <citation type="submission" date="2015-01" db="EMBL/GenBank/DDBJ databases">
        <title>Evolutionary Origins and Diversification of the Mycorrhizal Mutualists.</title>
        <authorList>
            <consortium name="DOE Joint Genome Institute"/>
            <consortium name="Mycorrhizal Genomics Consortium"/>
            <person name="Kohler A."/>
            <person name="Kuo A."/>
            <person name="Nagy L.G."/>
            <person name="Floudas D."/>
            <person name="Copeland A."/>
            <person name="Barry K.W."/>
            <person name="Cichocki N."/>
            <person name="Veneault-Fourrey C."/>
            <person name="LaButti K."/>
            <person name="Lindquist E.A."/>
            <person name="Lipzen A."/>
            <person name="Lundell T."/>
            <person name="Morin E."/>
            <person name="Murat C."/>
            <person name="Riley R."/>
            <person name="Ohm R."/>
            <person name="Sun H."/>
            <person name="Tunlid A."/>
            <person name="Henrissat B."/>
            <person name="Grigoriev I.V."/>
            <person name="Hibbett D.S."/>
            <person name="Martin F."/>
        </authorList>
    </citation>
    <scope>NUCLEOTIDE SEQUENCE [LARGE SCALE GENOMIC DNA]</scope>
    <source>
        <strain evidence="2">F 1598</strain>
    </source>
</reference>
<dbReference type="AlphaFoldDB" id="A0A0C3FCL6"/>
<sequence>MEVSLKVEVRNFIRLEVETSISSAAGETKSWVSWQQYRFWTRLPRMGRSGRLGLLLNIF</sequence>
<evidence type="ECO:0000313" key="1">
    <source>
        <dbReference type="EMBL" id="KIM77546.1"/>
    </source>
</evidence>
<dbReference type="HOGENOM" id="CLU_2961661_0_0_1"/>